<dbReference type="InterPro" id="IPR050210">
    <property type="entry name" value="tRNA_Adenine-N(6)_MTase"/>
</dbReference>
<sequence>MDVIKKIGEKTTTVIKRMKIIQRNDFQNFTLDTVLLADFTKINRKTKKILDIGTGCGIIPILLAEKSKAEIVGIELQKEMADIAERNIKNNNYEDRINIINDDIKNYQKIFKKDEFDCIVTNPPYFEFKGDINQINNSPKMSLARHNIDLTLEQIIKISAWLLKNSGHFSIVFRSDRLVEIIKLLTENKLEPKRMRNCYTKRNQDAKICMLEAVKDADKGLKIEMPIYVYKENGEKTEYIKKLYE</sequence>
<dbReference type="InterPro" id="IPR002052">
    <property type="entry name" value="DNA_methylase_N6_adenine_CS"/>
</dbReference>
<dbReference type="KEGG" id="lgo:JCM16774_1472"/>
<evidence type="ECO:0000259" key="1">
    <source>
        <dbReference type="Pfam" id="PF05175"/>
    </source>
</evidence>
<dbReference type="InterPro" id="IPR029063">
    <property type="entry name" value="SAM-dependent_MTases_sf"/>
</dbReference>
<protein>
    <submittedName>
        <fullName evidence="2">Methyltransferase</fullName>
    </submittedName>
</protein>
<keyword evidence="2" id="KW-0489">Methyltransferase</keyword>
<evidence type="ECO:0000313" key="2">
    <source>
        <dbReference type="EMBL" id="BBM36528.1"/>
    </source>
</evidence>
<keyword evidence="2" id="KW-0808">Transferase</keyword>
<feature type="domain" description="Methyltransferase small" evidence="1">
    <location>
        <begin position="34"/>
        <end position="130"/>
    </location>
</feature>
<dbReference type="SUPFAM" id="SSF53335">
    <property type="entry name" value="S-adenosyl-L-methionine-dependent methyltransferases"/>
    <property type="match status" value="1"/>
</dbReference>
<reference evidence="2 3" key="1">
    <citation type="submission" date="2019-07" db="EMBL/GenBank/DDBJ databases">
        <title>Complete Genome Sequence of Leptotrichia goodfellowii Strain JCM 16774.</title>
        <authorList>
            <person name="Watanabe S."/>
            <person name="Cui L."/>
        </authorList>
    </citation>
    <scope>NUCLEOTIDE SEQUENCE [LARGE SCALE GENOMIC DNA]</scope>
    <source>
        <strain evidence="2 3">JCM16774</strain>
    </source>
</reference>
<dbReference type="PROSITE" id="PS00092">
    <property type="entry name" value="N6_MTASE"/>
    <property type="match status" value="1"/>
</dbReference>
<dbReference type="STRING" id="714315.GCA_000516535_01479"/>
<organism evidence="2 3">
    <name type="scientific">Pseudoleptotrichia goodfellowii</name>
    <dbReference type="NCBI Taxonomy" id="157692"/>
    <lineage>
        <taxon>Bacteria</taxon>
        <taxon>Fusobacteriati</taxon>
        <taxon>Fusobacteriota</taxon>
        <taxon>Fusobacteriia</taxon>
        <taxon>Fusobacteriales</taxon>
        <taxon>Leptotrichiaceae</taxon>
        <taxon>Pseudoleptotrichia</taxon>
    </lineage>
</organism>
<evidence type="ECO:0000313" key="3">
    <source>
        <dbReference type="Proteomes" id="UP000321606"/>
    </source>
</evidence>
<dbReference type="GO" id="GO:0008170">
    <property type="term" value="F:N-methyltransferase activity"/>
    <property type="evidence" value="ECO:0007669"/>
    <property type="project" value="UniProtKB-ARBA"/>
</dbReference>
<dbReference type="GO" id="GO:0003676">
    <property type="term" value="F:nucleic acid binding"/>
    <property type="evidence" value="ECO:0007669"/>
    <property type="project" value="InterPro"/>
</dbReference>
<dbReference type="AlphaFoldDB" id="A0A510JB16"/>
<dbReference type="GO" id="GO:0032259">
    <property type="term" value="P:methylation"/>
    <property type="evidence" value="ECO:0007669"/>
    <property type="project" value="UniProtKB-KW"/>
</dbReference>
<accession>A0A510JB16</accession>
<dbReference type="Gene3D" id="3.40.50.150">
    <property type="entry name" value="Vaccinia Virus protein VP39"/>
    <property type="match status" value="1"/>
</dbReference>
<dbReference type="GO" id="GO:0008757">
    <property type="term" value="F:S-adenosylmethionine-dependent methyltransferase activity"/>
    <property type="evidence" value="ECO:0007669"/>
    <property type="project" value="UniProtKB-ARBA"/>
</dbReference>
<dbReference type="EMBL" id="AP019822">
    <property type="protein sequence ID" value="BBM36528.1"/>
    <property type="molecule type" value="Genomic_DNA"/>
</dbReference>
<dbReference type="PANTHER" id="PTHR47739">
    <property type="entry name" value="TRNA1(VAL) (ADENINE(37)-N6)-METHYLTRANSFERASE"/>
    <property type="match status" value="1"/>
</dbReference>
<dbReference type="PANTHER" id="PTHR47739:SF1">
    <property type="entry name" value="TRNA1(VAL) (ADENINE(37)-N6)-METHYLTRANSFERASE"/>
    <property type="match status" value="1"/>
</dbReference>
<proteinExistence type="predicted"/>
<name>A0A510JB16_9FUSO</name>
<dbReference type="CDD" id="cd02440">
    <property type="entry name" value="AdoMet_MTases"/>
    <property type="match status" value="1"/>
</dbReference>
<dbReference type="RefSeq" id="WP_081724195.1">
    <property type="nucleotide sequence ID" value="NZ_AP019822.1"/>
</dbReference>
<gene>
    <name evidence="2" type="ORF">JCM16774_1472</name>
</gene>
<dbReference type="Pfam" id="PF05175">
    <property type="entry name" value="MTS"/>
    <property type="match status" value="1"/>
</dbReference>
<dbReference type="Proteomes" id="UP000321606">
    <property type="component" value="Chromosome"/>
</dbReference>
<dbReference type="OrthoDB" id="9777257at2"/>
<dbReference type="InterPro" id="IPR007848">
    <property type="entry name" value="Small_mtfrase_dom"/>
</dbReference>